<comment type="function">
    <text evidence="19">Isoform MOCS1A and isoform MOCS1B probably form a complex that catalyzes the conversion of 5'-GTP to cyclic pyranopterin monophosphate (cPMP). MOCS1A catalyzes the cyclization of GTP to (8S)-3',8-cyclo-7,8-dihydroguanosine 5'-triphosphate and MOCS1B catalyzes the subsequent conversion of (8S)-3',8-cyclo-7,8-dihydroguanosine 5'-triphosphate to cPMP.</text>
</comment>
<evidence type="ECO:0000256" key="16">
    <source>
        <dbReference type="ARBA" id="ARBA00023150"/>
    </source>
</evidence>
<dbReference type="SMART" id="SM00729">
    <property type="entry name" value="Elp3"/>
    <property type="match status" value="1"/>
</dbReference>
<dbReference type="CDD" id="cd01335">
    <property type="entry name" value="Radical_SAM"/>
    <property type="match status" value="1"/>
</dbReference>
<evidence type="ECO:0000256" key="8">
    <source>
        <dbReference type="ARBA" id="ARBA00015273"/>
    </source>
</evidence>
<evidence type="ECO:0000256" key="4">
    <source>
        <dbReference type="ARBA" id="ARBA00008484"/>
    </source>
</evidence>
<dbReference type="InterPro" id="IPR050105">
    <property type="entry name" value="MoCo_biosynth_MoaA/MoaC"/>
</dbReference>
<dbReference type="PROSITE" id="PS01305">
    <property type="entry name" value="MOAA_NIFB_PQQE"/>
    <property type="match status" value="1"/>
</dbReference>
<dbReference type="STRING" id="1054147.F4PX68"/>
<dbReference type="GO" id="GO:0005525">
    <property type="term" value="F:GTP binding"/>
    <property type="evidence" value="ECO:0007669"/>
    <property type="project" value="UniProtKB-KW"/>
</dbReference>
<evidence type="ECO:0000256" key="17">
    <source>
        <dbReference type="ARBA" id="ARBA00023239"/>
    </source>
</evidence>
<keyword evidence="13" id="KW-0408">Iron</keyword>
<dbReference type="HAMAP" id="MF_01225_B">
    <property type="entry name" value="MoaA_B"/>
    <property type="match status" value="1"/>
</dbReference>
<dbReference type="EC" id="4.6.1.17" evidence="7"/>
<keyword evidence="10" id="KW-0949">S-adenosyl-L-methionine</keyword>
<dbReference type="GO" id="GO:0061799">
    <property type="term" value="F:cyclic pyranopterin monophosphate synthase activity"/>
    <property type="evidence" value="ECO:0007669"/>
    <property type="project" value="UniProtKB-EC"/>
</dbReference>
<dbReference type="InterPro" id="IPR007197">
    <property type="entry name" value="rSAM"/>
</dbReference>
<evidence type="ECO:0000256" key="15">
    <source>
        <dbReference type="ARBA" id="ARBA00023134"/>
    </source>
</evidence>
<dbReference type="InterPro" id="IPR006638">
    <property type="entry name" value="Elp3/MiaA/NifB-like_rSAM"/>
</dbReference>
<evidence type="ECO:0000256" key="18">
    <source>
        <dbReference type="ARBA" id="ARBA00048697"/>
    </source>
</evidence>
<evidence type="ECO:0000256" key="5">
    <source>
        <dbReference type="ARBA" id="ARBA00009862"/>
    </source>
</evidence>
<evidence type="ECO:0000256" key="19">
    <source>
        <dbReference type="ARBA" id="ARBA00054222"/>
    </source>
</evidence>
<keyword evidence="14" id="KW-0411">Iron-sulfur</keyword>
<evidence type="ECO:0000259" key="22">
    <source>
        <dbReference type="PROSITE" id="PS51918"/>
    </source>
</evidence>
<dbReference type="PANTHER" id="PTHR22960:SF0">
    <property type="entry name" value="MOLYBDENUM COFACTOR BIOSYNTHESIS PROTEIN 1"/>
    <property type="match status" value="1"/>
</dbReference>
<keyword evidence="24" id="KW-1185">Reference proteome</keyword>
<dbReference type="SFLD" id="SFLDS00029">
    <property type="entry name" value="Radical_SAM"/>
    <property type="match status" value="1"/>
</dbReference>
<feature type="region of interest" description="Disordered" evidence="21">
    <location>
        <begin position="47"/>
        <end position="68"/>
    </location>
</feature>
<evidence type="ECO:0000256" key="21">
    <source>
        <dbReference type="SAM" id="MobiDB-lite"/>
    </source>
</evidence>
<dbReference type="Proteomes" id="UP000007797">
    <property type="component" value="Unassembled WGS sequence"/>
</dbReference>
<dbReference type="KEGG" id="dfa:DFA_06974"/>
<dbReference type="SFLD" id="SFLDG01386">
    <property type="entry name" value="main_SPASM_domain-containing"/>
    <property type="match status" value="1"/>
</dbReference>
<dbReference type="PANTHER" id="PTHR22960">
    <property type="entry name" value="MOLYBDOPTERIN COFACTOR SYNTHESIS PROTEIN A"/>
    <property type="match status" value="1"/>
</dbReference>
<keyword evidence="16" id="KW-0501">Molybdenum cofactor biosynthesis</keyword>
<evidence type="ECO:0000256" key="10">
    <source>
        <dbReference type="ARBA" id="ARBA00022691"/>
    </source>
</evidence>
<comment type="similarity">
    <text evidence="5">In the N-terminal section; belongs to the radical SAM superfamily. MoaA family.</text>
</comment>
<comment type="pathway">
    <text evidence="3">Cofactor biosynthesis; molybdopterin biosynthesis.</text>
</comment>
<comment type="subunit">
    <text evidence="20">Isoform MOCS1A and isoform MOCS1B probably form a heterooligomer.</text>
</comment>
<evidence type="ECO:0000256" key="2">
    <source>
        <dbReference type="ARBA" id="ARBA00001966"/>
    </source>
</evidence>
<comment type="catalytic activity">
    <reaction evidence="18">
        <text>GTP + AH2 + S-adenosyl-L-methionine = (8S)-3',8-cyclo-7,8-dihydroguanosine 5'-triphosphate + 5'-deoxyadenosine + L-methionine + A + H(+)</text>
        <dbReference type="Rhea" id="RHEA:49576"/>
        <dbReference type="ChEBI" id="CHEBI:13193"/>
        <dbReference type="ChEBI" id="CHEBI:15378"/>
        <dbReference type="ChEBI" id="CHEBI:17319"/>
        <dbReference type="ChEBI" id="CHEBI:17499"/>
        <dbReference type="ChEBI" id="CHEBI:37565"/>
        <dbReference type="ChEBI" id="CHEBI:57844"/>
        <dbReference type="ChEBI" id="CHEBI:59789"/>
        <dbReference type="ChEBI" id="CHEBI:131766"/>
        <dbReference type="EC" id="4.1.99.22"/>
    </reaction>
</comment>
<dbReference type="AlphaFoldDB" id="F4PX68"/>
<evidence type="ECO:0000256" key="12">
    <source>
        <dbReference type="ARBA" id="ARBA00022741"/>
    </source>
</evidence>
<dbReference type="Pfam" id="PF04055">
    <property type="entry name" value="Radical_SAM"/>
    <property type="match status" value="1"/>
</dbReference>
<name>F4PX68_CACFS</name>
<feature type="domain" description="Radical SAM core" evidence="22">
    <location>
        <begin position="106"/>
        <end position="330"/>
    </location>
</feature>
<dbReference type="InterPro" id="IPR058240">
    <property type="entry name" value="rSAM_sf"/>
</dbReference>
<comment type="catalytic activity">
    <reaction evidence="1">
        <text>(8S)-3',8-cyclo-7,8-dihydroguanosine 5'-triphosphate = cyclic pyranopterin phosphate + diphosphate</text>
        <dbReference type="Rhea" id="RHEA:49580"/>
        <dbReference type="ChEBI" id="CHEBI:33019"/>
        <dbReference type="ChEBI" id="CHEBI:59648"/>
        <dbReference type="ChEBI" id="CHEBI:131766"/>
        <dbReference type="EC" id="4.6.1.17"/>
    </reaction>
</comment>
<evidence type="ECO:0000256" key="7">
    <source>
        <dbReference type="ARBA" id="ARBA00012575"/>
    </source>
</evidence>
<keyword evidence="15" id="KW-0342">GTP-binding</keyword>
<evidence type="ECO:0000256" key="14">
    <source>
        <dbReference type="ARBA" id="ARBA00023014"/>
    </source>
</evidence>
<gene>
    <name evidence="23" type="primary">mocs1</name>
    <name evidence="23" type="ORF">DFA_06974</name>
</gene>
<dbReference type="InterPro" id="IPR013785">
    <property type="entry name" value="Aldolase_TIM"/>
</dbReference>
<dbReference type="NCBIfam" id="NF001199">
    <property type="entry name" value="PRK00164.2-1"/>
    <property type="match status" value="1"/>
</dbReference>
<dbReference type="SFLD" id="SFLDG01067">
    <property type="entry name" value="SPASM/twitch_domain_containing"/>
    <property type="match status" value="1"/>
</dbReference>
<dbReference type="GO" id="GO:0006777">
    <property type="term" value="P:Mo-molybdopterin cofactor biosynthetic process"/>
    <property type="evidence" value="ECO:0007669"/>
    <property type="project" value="UniProtKB-KW"/>
</dbReference>
<comment type="similarity">
    <text evidence="4">In the C-terminal section; belongs to the MoaC family.</text>
</comment>
<dbReference type="Gene3D" id="3.20.20.70">
    <property type="entry name" value="Aldolase class I"/>
    <property type="match status" value="1"/>
</dbReference>
<evidence type="ECO:0000313" key="24">
    <source>
        <dbReference type="Proteomes" id="UP000007797"/>
    </source>
</evidence>
<evidence type="ECO:0000256" key="13">
    <source>
        <dbReference type="ARBA" id="ARBA00023004"/>
    </source>
</evidence>
<organism evidence="23 24">
    <name type="scientific">Cavenderia fasciculata</name>
    <name type="common">Slime mold</name>
    <name type="synonym">Dictyostelium fasciculatum</name>
    <dbReference type="NCBI Taxonomy" id="261658"/>
    <lineage>
        <taxon>Eukaryota</taxon>
        <taxon>Amoebozoa</taxon>
        <taxon>Evosea</taxon>
        <taxon>Eumycetozoa</taxon>
        <taxon>Dictyostelia</taxon>
        <taxon>Acytosteliales</taxon>
        <taxon>Cavenderiaceae</taxon>
        <taxon>Cavenderia</taxon>
    </lineage>
</organism>
<dbReference type="SUPFAM" id="SSF102114">
    <property type="entry name" value="Radical SAM enzymes"/>
    <property type="match status" value="1"/>
</dbReference>
<evidence type="ECO:0000256" key="11">
    <source>
        <dbReference type="ARBA" id="ARBA00022723"/>
    </source>
</evidence>
<sequence>MKCITTKHWMDRYLLSSLSSSTLQIFKSGASTILPTCSSSYRYYSKTSTSSTCSSSTASNGSSSTVNEERNRLLESSLQLLKQLKEKQSSSSTMILNKKDELLTDTFGRKHTYLRISLTERCNLRCQYCMPEEGVQLQPSENIMTDQEIIKLSRLFVSAGVTKIRFTGGEPLVRKNIESMIEEIGKIKGLETIAMTTNAIALGRKLERLQKAGLNLLNISLDTLDANKFTIITRRLGWDKVKESIDKALSLGFNPVKINCVVMKNINHYEINDFVEMTRDKPIEVRFIEYMPFDGNRWSDQKFVSYKEMLDIIKTKYETIEKIPEDHPNNTSKTYQVPGFRGKVGFITSMSEHFCGSCNRLRLTADGNLKVCLFGNDEVSLRDLMRHGVSDDDLLLIINQAVLKKKASLGGNNNMHEISQNKNRPMILIGG</sequence>
<dbReference type="GO" id="GO:0046872">
    <property type="term" value="F:metal ion binding"/>
    <property type="evidence" value="ECO:0007669"/>
    <property type="project" value="UniProtKB-KW"/>
</dbReference>
<dbReference type="EC" id="4.1.99.22" evidence="6"/>
<proteinExistence type="inferred from homology"/>
<dbReference type="GO" id="GO:0051539">
    <property type="term" value="F:4 iron, 4 sulfur cluster binding"/>
    <property type="evidence" value="ECO:0007669"/>
    <property type="project" value="UniProtKB-KW"/>
</dbReference>
<dbReference type="SFLD" id="SFLDG01383">
    <property type="entry name" value="cyclic_pyranopterin_phosphate"/>
    <property type="match status" value="1"/>
</dbReference>
<dbReference type="OrthoDB" id="429626at2759"/>
<evidence type="ECO:0000313" key="23">
    <source>
        <dbReference type="EMBL" id="EGG19871.1"/>
    </source>
</evidence>
<accession>F4PX68</accession>
<dbReference type="NCBIfam" id="TIGR02666">
    <property type="entry name" value="moaA"/>
    <property type="match status" value="1"/>
</dbReference>
<comment type="cofactor">
    <cofactor evidence="2">
        <name>[4Fe-4S] cluster</name>
        <dbReference type="ChEBI" id="CHEBI:49883"/>
    </cofactor>
</comment>
<protein>
    <recommendedName>
        <fullName evidence="8">Molybdenum cofactor biosynthesis protein 1</fullName>
        <ecNumber evidence="6">4.1.99.22</ecNumber>
        <ecNumber evidence="7">4.6.1.17</ecNumber>
    </recommendedName>
</protein>
<dbReference type="GO" id="GO:0061798">
    <property type="term" value="F:GTP 3',8'-cyclase activity"/>
    <property type="evidence" value="ECO:0007669"/>
    <property type="project" value="UniProtKB-EC"/>
</dbReference>
<dbReference type="InterPro" id="IPR040064">
    <property type="entry name" value="MoaA-like"/>
</dbReference>
<keyword evidence="9" id="KW-0004">4Fe-4S</keyword>
<dbReference type="InterPro" id="IPR000385">
    <property type="entry name" value="MoaA_NifB_PqqE_Fe-S-bd_CS"/>
</dbReference>
<keyword evidence="12" id="KW-0547">Nucleotide-binding</keyword>
<dbReference type="RefSeq" id="XP_004358217.1">
    <property type="nucleotide sequence ID" value="XM_004358160.1"/>
</dbReference>
<dbReference type="InterPro" id="IPR010505">
    <property type="entry name" value="MoaA_twitch"/>
</dbReference>
<dbReference type="CDD" id="cd21117">
    <property type="entry name" value="Twitch_MoaA"/>
    <property type="match status" value="1"/>
</dbReference>
<dbReference type="GeneID" id="14872429"/>
<dbReference type="OMA" id="QMSECFC"/>
<keyword evidence="11" id="KW-0479">Metal-binding</keyword>
<dbReference type="Pfam" id="PF06463">
    <property type="entry name" value="Mob_synth_C"/>
    <property type="match status" value="1"/>
</dbReference>
<evidence type="ECO:0000256" key="1">
    <source>
        <dbReference type="ARBA" id="ARBA00001637"/>
    </source>
</evidence>
<evidence type="ECO:0000256" key="20">
    <source>
        <dbReference type="ARBA" id="ARBA00063038"/>
    </source>
</evidence>
<dbReference type="EMBL" id="GL883013">
    <property type="protein sequence ID" value="EGG19871.1"/>
    <property type="molecule type" value="Genomic_DNA"/>
</dbReference>
<evidence type="ECO:0000256" key="9">
    <source>
        <dbReference type="ARBA" id="ARBA00022485"/>
    </source>
</evidence>
<dbReference type="UniPathway" id="UPA00344"/>
<reference evidence="24" key="1">
    <citation type="journal article" date="2011" name="Genome Res.">
        <title>Phylogeny-wide analysis of social amoeba genomes highlights ancient origins for complex intercellular communication.</title>
        <authorList>
            <person name="Heidel A.J."/>
            <person name="Lawal H.M."/>
            <person name="Felder M."/>
            <person name="Schilde C."/>
            <person name="Helps N.R."/>
            <person name="Tunggal B."/>
            <person name="Rivero F."/>
            <person name="John U."/>
            <person name="Schleicher M."/>
            <person name="Eichinger L."/>
            <person name="Platzer M."/>
            <person name="Noegel A.A."/>
            <person name="Schaap P."/>
            <person name="Gloeckner G."/>
        </authorList>
    </citation>
    <scope>NUCLEOTIDE SEQUENCE [LARGE SCALE GENOMIC DNA]</scope>
    <source>
        <strain evidence="24">SH3</strain>
    </source>
</reference>
<dbReference type="FunFam" id="3.20.20.70:FF:000117">
    <property type="entry name" value="molybdenum cofactor biosynthesis protein 1"/>
    <property type="match status" value="1"/>
</dbReference>
<feature type="compositionally biased region" description="Low complexity" evidence="21">
    <location>
        <begin position="47"/>
        <end position="65"/>
    </location>
</feature>
<evidence type="ECO:0000256" key="6">
    <source>
        <dbReference type="ARBA" id="ARBA00012167"/>
    </source>
</evidence>
<keyword evidence="17" id="KW-0456">Lyase</keyword>
<dbReference type="PROSITE" id="PS51918">
    <property type="entry name" value="RADICAL_SAM"/>
    <property type="match status" value="1"/>
</dbReference>
<dbReference type="InterPro" id="IPR013483">
    <property type="entry name" value="MoaA"/>
</dbReference>
<evidence type="ECO:0000256" key="3">
    <source>
        <dbReference type="ARBA" id="ARBA00005046"/>
    </source>
</evidence>